<dbReference type="GO" id="GO:0003676">
    <property type="term" value="F:nucleic acid binding"/>
    <property type="evidence" value="ECO:0007669"/>
    <property type="project" value="InterPro"/>
</dbReference>
<dbReference type="Gene3D" id="3.30.420.10">
    <property type="entry name" value="Ribonuclease H-like superfamily/Ribonuclease H"/>
    <property type="match status" value="1"/>
</dbReference>
<protein>
    <recommendedName>
        <fullName evidence="1">Integrase catalytic domain-containing protein</fullName>
    </recommendedName>
</protein>
<dbReference type="Pfam" id="PF00665">
    <property type="entry name" value="rve"/>
    <property type="match status" value="1"/>
</dbReference>
<dbReference type="PANTHER" id="PTHR46889">
    <property type="entry name" value="TRANSPOSASE INSF FOR INSERTION SEQUENCE IS3B-RELATED"/>
    <property type="match status" value="1"/>
</dbReference>
<dbReference type="InterPro" id="IPR001584">
    <property type="entry name" value="Integrase_cat-core"/>
</dbReference>
<sequence>NQLNTHSSGDIVQLCFILYLELFSESKIGILNNVLLVLTNERIKHFYVVNDKWIYLTTMIDLADRQVVGWSLSKDMTYENTVLKAWNIARKRRQIIDEFLLHSDRGIQYACNKIRNVFRDNDKINRSMSRKGNCWDNAVAESFFKTIKSEMIYRNDFKSFTHAYNEVYDYIENWYNIKFRINPVLNIFPLSLSQPRIAHFSGI</sequence>
<dbReference type="PANTHER" id="PTHR46889:SF4">
    <property type="entry name" value="TRANSPOSASE INSO FOR INSERTION SEQUENCE ELEMENT IS911B-RELATED"/>
    <property type="match status" value="1"/>
</dbReference>
<dbReference type="PROSITE" id="PS50994">
    <property type="entry name" value="INTEGRASE"/>
    <property type="match status" value="1"/>
</dbReference>
<proteinExistence type="predicted"/>
<dbReference type="AlphaFoldDB" id="A0A434AE90"/>
<evidence type="ECO:0000313" key="2">
    <source>
        <dbReference type="EMBL" id="RUT72708.1"/>
    </source>
</evidence>
<reference evidence="2 3" key="1">
    <citation type="submission" date="2018-11" db="EMBL/GenBank/DDBJ databases">
        <title>Parancylomarina longa gen. nov., sp. nov., isolated from sediments of southern Okinawa.</title>
        <authorList>
            <person name="Fu T."/>
        </authorList>
    </citation>
    <scope>NUCLEOTIDE SEQUENCE [LARGE SCALE GENOMIC DNA]</scope>
    <source>
        <strain evidence="2 3">T3-2 S1-C</strain>
    </source>
</reference>
<comment type="caution">
    <text evidence="2">The sequence shown here is derived from an EMBL/GenBank/DDBJ whole genome shotgun (WGS) entry which is preliminary data.</text>
</comment>
<dbReference type="GO" id="GO:0015074">
    <property type="term" value="P:DNA integration"/>
    <property type="evidence" value="ECO:0007669"/>
    <property type="project" value="InterPro"/>
</dbReference>
<feature type="domain" description="Integrase catalytic" evidence="1">
    <location>
        <begin position="23"/>
        <end position="197"/>
    </location>
</feature>
<accession>A0A434AE90</accession>
<gene>
    <name evidence="2" type="ORF">DLK05_16930</name>
</gene>
<dbReference type="InterPro" id="IPR036397">
    <property type="entry name" value="RNaseH_sf"/>
</dbReference>
<keyword evidence="3" id="KW-1185">Reference proteome</keyword>
<dbReference type="EMBL" id="RJJX01000119">
    <property type="protein sequence ID" value="RUT72708.1"/>
    <property type="molecule type" value="Genomic_DNA"/>
</dbReference>
<name>A0A434AE90_9BACT</name>
<dbReference type="Proteomes" id="UP000282985">
    <property type="component" value="Unassembled WGS sequence"/>
</dbReference>
<dbReference type="InterPro" id="IPR012337">
    <property type="entry name" value="RNaseH-like_sf"/>
</dbReference>
<feature type="non-terminal residue" evidence="2">
    <location>
        <position position="1"/>
    </location>
</feature>
<dbReference type="SUPFAM" id="SSF53098">
    <property type="entry name" value="Ribonuclease H-like"/>
    <property type="match status" value="1"/>
</dbReference>
<dbReference type="OrthoDB" id="1012418at2"/>
<dbReference type="InterPro" id="IPR050900">
    <property type="entry name" value="Transposase_IS3/IS150/IS904"/>
</dbReference>
<evidence type="ECO:0000313" key="3">
    <source>
        <dbReference type="Proteomes" id="UP000282985"/>
    </source>
</evidence>
<organism evidence="2 3">
    <name type="scientific">Ancylomarina longa</name>
    <dbReference type="NCBI Taxonomy" id="2487017"/>
    <lineage>
        <taxon>Bacteria</taxon>
        <taxon>Pseudomonadati</taxon>
        <taxon>Bacteroidota</taxon>
        <taxon>Bacteroidia</taxon>
        <taxon>Marinilabiliales</taxon>
        <taxon>Marinifilaceae</taxon>
        <taxon>Ancylomarina</taxon>
    </lineage>
</organism>
<dbReference type="Pfam" id="PF13333">
    <property type="entry name" value="rve_2"/>
    <property type="match status" value="1"/>
</dbReference>
<evidence type="ECO:0000259" key="1">
    <source>
        <dbReference type="PROSITE" id="PS50994"/>
    </source>
</evidence>